<keyword evidence="5" id="KW-1185">Reference proteome</keyword>
<keyword evidence="2 4" id="KW-0418">Kinase</keyword>
<proteinExistence type="predicted"/>
<evidence type="ECO:0000313" key="5">
    <source>
        <dbReference type="Proteomes" id="UP000515369"/>
    </source>
</evidence>
<dbReference type="SUPFAM" id="SSF53613">
    <property type="entry name" value="Ribokinase-like"/>
    <property type="match status" value="1"/>
</dbReference>
<accession>A0A7G5GUA7</accession>
<gene>
    <name evidence="4" type="ORF">H3H32_31810</name>
</gene>
<evidence type="ECO:0000256" key="2">
    <source>
        <dbReference type="ARBA" id="ARBA00022777"/>
    </source>
</evidence>
<keyword evidence="1" id="KW-0808">Transferase</keyword>
<sequence length="292" mass="32108">MVDICTIGHITLDKIVTSQSVSYMPGGTSFYFSKALLHADIKYKLITALAQQDYHIVDDLQAEGVDVDILPSKHTVYFQNSYSADQNHREQQVLQKAAPFRLSKMPAIDAKLFHLGPLLADDIPINVIEDLSKRGIVSLDIQGYLRRVRNKRVVYQDWIHKKYILPYVSILKANEFEMEVVTGQKNAWDGAMYLADLGVREVIITLGSEGSLIYTGGTFYEIPAFKPTAVVDATGCGDTYMAGYLLKRVQGSHVEEAGEFGAALATLKVASSGPFSGSPALFSTLLEHGIVG</sequence>
<dbReference type="Pfam" id="PF00294">
    <property type="entry name" value="PfkB"/>
    <property type="match status" value="1"/>
</dbReference>
<dbReference type="Proteomes" id="UP000515369">
    <property type="component" value="Chromosome"/>
</dbReference>
<dbReference type="Gene3D" id="3.40.1190.20">
    <property type="match status" value="1"/>
</dbReference>
<dbReference type="PANTHER" id="PTHR10584">
    <property type="entry name" value="SUGAR KINASE"/>
    <property type="match status" value="1"/>
</dbReference>
<name>A0A7G5GUA7_9BACT</name>
<dbReference type="KEGG" id="sfol:H3H32_31810"/>
<evidence type="ECO:0000313" key="4">
    <source>
        <dbReference type="EMBL" id="QMW02449.1"/>
    </source>
</evidence>
<feature type="domain" description="Carbohydrate kinase PfkB" evidence="3">
    <location>
        <begin position="17"/>
        <end position="279"/>
    </location>
</feature>
<protein>
    <submittedName>
        <fullName evidence="4">Ribokinase</fullName>
    </submittedName>
</protein>
<evidence type="ECO:0000259" key="3">
    <source>
        <dbReference type="Pfam" id="PF00294"/>
    </source>
</evidence>
<dbReference type="PANTHER" id="PTHR10584:SF166">
    <property type="entry name" value="RIBOKINASE"/>
    <property type="match status" value="1"/>
</dbReference>
<dbReference type="AlphaFoldDB" id="A0A7G5GUA7"/>
<dbReference type="EMBL" id="CP059732">
    <property type="protein sequence ID" value="QMW02449.1"/>
    <property type="molecule type" value="Genomic_DNA"/>
</dbReference>
<organism evidence="4 5">
    <name type="scientific">Spirosoma foliorum</name>
    <dbReference type="NCBI Taxonomy" id="2710596"/>
    <lineage>
        <taxon>Bacteria</taxon>
        <taxon>Pseudomonadati</taxon>
        <taxon>Bacteroidota</taxon>
        <taxon>Cytophagia</taxon>
        <taxon>Cytophagales</taxon>
        <taxon>Cytophagaceae</taxon>
        <taxon>Spirosoma</taxon>
    </lineage>
</organism>
<dbReference type="InterPro" id="IPR011611">
    <property type="entry name" value="PfkB_dom"/>
</dbReference>
<dbReference type="GO" id="GO:0016301">
    <property type="term" value="F:kinase activity"/>
    <property type="evidence" value="ECO:0007669"/>
    <property type="project" value="UniProtKB-KW"/>
</dbReference>
<evidence type="ECO:0000256" key="1">
    <source>
        <dbReference type="ARBA" id="ARBA00022679"/>
    </source>
</evidence>
<dbReference type="InterPro" id="IPR029056">
    <property type="entry name" value="Ribokinase-like"/>
</dbReference>
<reference evidence="4 5" key="1">
    <citation type="submission" date="2020-07" db="EMBL/GenBank/DDBJ databases">
        <title>Spirosoma foliorum sp. nov., isolated from the leaves on the Nejang mountain Korea, Republic of.</title>
        <authorList>
            <person name="Ho H."/>
            <person name="Lee Y.-J."/>
            <person name="Nurcahyanto D.-A."/>
            <person name="Kim S.-G."/>
        </authorList>
    </citation>
    <scope>NUCLEOTIDE SEQUENCE [LARGE SCALE GENOMIC DNA]</scope>
    <source>
        <strain evidence="4 5">PL0136</strain>
    </source>
</reference>